<accession>A0A7S2CCN2</accession>
<dbReference type="AlphaFoldDB" id="A0A7S2CCN2"/>
<reference evidence="3" key="1">
    <citation type="submission" date="2021-01" db="EMBL/GenBank/DDBJ databases">
        <authorList>
            <person name="Corre E."/>
            <person name="Pelletier E."/>
            <person name="Niang G."/>
            <person name="Scheremetjew M."/>
            <person name="Finn R."/>
            <person name="Kale V."/>
            <person name="Holt S."/>
            <person name="Cochrane G."/>
            <person name="Meng A."/>
            <person name="Brown T."/>
            <person name="Cohen L."/>
        </authorList>
    </citation>
    <scope>NUCLEOTIDE SEQUENCE</scope>
    <source>
        <strain evidence="3">CCMP1381</strain>
    </source>
</reference>
<evidence type="ECO:0000313" key="3">
    <source>
        <dbReference type="EMBL" id="CAD9421526.1"/>
    </source>
</evidence>
<organism evidence="3">
    <name type="scientific">Octactis speculum</name>
    <dbReference type="NCBI Taxonomy" id="3111310"/>
    <lineage>
        <taxon>Eukaryota</taxon>
        <taxon>Sar</taxon>
        <taxon>Stramenopiles</taxon>
        <taxon>Ochrophyta</taxon>
        <taxon>Dictyochophyceae</taxon>
        <taxon>Dictyochales</taxon>
        <taxon>Dictyochaceae</taxon>
        <taxon>Octactis</taxon>
    </lineage>
</organism>
<sequence>MPTALKGLAKKEAASATAAVSSKNLQQSAPTPTNDAGHPTEVNQALDFVFPQRTRWGVTLEETQQGTCIVQSLDSDRESGGSDLRGFAERIGIKCGDVIEKVNKKVVLGWSLVHIIELVKSESIPITISMLRPTPLHQPGMA</sequence>
<dbReference type="SMART" id="SM00228">
    <property type="entry name" value="PDZ"/>
    <property type="match status" value="1"/>
</dbReference>
<evidence type="ECO:0000259" key="2">
    <source>
        <dbReference type="SMART" id="SM00228"/>
    </source>
</evidence>
<dbReference type="InterPro" id="IPR001478">
    <property type="entry name" value="PDZ"/>
</dbReference>
<name>A0A7S2CCN2_9STRA</name>
<dbReference type="Gene3D" id="2.30.42.10">
    <property type="match status" value="1"/>
</dbReference>
<evidence type="ECO:0000256" key="1">
    <source>
        <dbReference type="SAM" id="MobiDB-lite"/>
    </source>
</evidence>
<protein>
    <recommendedName>
        <fullName evidence="2">PDZ domain-containing protein</fullName>
    </recommendedName>
</protein>
<proteinExistence type="predicted"/>
<feature type="non-terminal residue" evidence="3">
    <location>
        <position position="142"/>
    </location>
</feature>
<feature type="compositionally biased region" description="Polar residues" evidence="1">
    <location>
        <begin position="24"/>
        <end position="34"/>
    </location>
</feature>
<dbReference type="EMBL" id="HBGS01027001">
    <property type="protein sequence ID" value="CAD9421526.1"/>
    <property type="molecule type" value="Transcribed_RNA"/>
</dbReference>
<feature type="domain" description="PDZ" evidence="2">
    <location>
        <begin position="54"/>
        <end position="134"/>
    </location>
</feature>
<feature type="region of interest" description="Disordered" evidence="1">
    <location>
        <begin position="19"/>
        <end position="42"/>
    </location>
</feature>
<gene>
    <name evidence="3" type="ORF">DSPE1174_LOCUS13698</name>
</gene>
<dbReference type="SUPFAM" id="SSF50156">
    <property type="entry name" value="PDZ domain-like"/>
    <property type="match status" value="1"/>
</dbReference>
<dbReference type="InterPro" id="IPR036034">
    <property type="entry name" value="PDZ_sf"/>
</dbReference>